<gene>
    <name evidence="2" type="ORF">ABB55_25420</name>
</gene>
<evidence type="ECO:0000256" key="1">
    <source>
        <dbReference type="SAM" id="MobiDB-lite"/>
    </source>
</evidence>
<dbReference type="STRING" id="665126.ABB55_25420"/>
<dbReference type="EMBL" id="LJYW01000001">
    <property type="protein sequence ID" value="KPL55158.1"/>
    <property type="molecule type" value="Genomic_DNA"/>
</dbReference>
<keyword evidence="3" id="KW-1185">Reference proteome</keyword>
<organism evidence="2 3">
    <name type="scientific">Prosthecodimorpha hirschii</name>
    <dbReference type="NCBI Taxonomy" id="665126"/>
    <lineage>
        <taxon>Bacteria</taxon>
        <taxon>Pseudomonadati</taxon>
        <taxon>Pseudomonadota</taxon>
        <taxon>Alphaproteobacteria</taxon>
        <taxon>Hyphomicrobiales</taxon>
        <taxon>Ancalomicrobiaceae</taxon>
        <taxon>Prosthecodimorpha</taxon>
    </lineage>
</organism>
<name>A0A0P6VVV9_9HYPH</name>
<evidence type="ECO:0000313" key="3">
    <source>
        <dbReference type="Proteomes" id="UP000048984"/>
    </source>
</evidence>
<reference evidence="2 3" key="1">
    <citation type="submission" date="2015-09" db="EMBL/GenBank/DDBJ databases">
        <authorList>
            <person name="Jackson K.R."/>
            <person name="Lunt B.L."/>
            <person name="Fisher J.N.B."/>
            <person name="Gardner A.V."/>
            <person name="Bailey M.E."/>
            <person name="Deus L.M."/>
            <person name="Earl A.S."/>
            <person name="Gibby P.D."/>
            <person name="Hartmann K.A."/>
            <person name="Liu J.E."/>
            <person name="Manci A.M."/>
            <person name="Nielsen D.A."/>
            <person name="Solomon M.B."/>
            <person name="Breakwell D.P."/>
            <person name="Burnett S.H."/>
            <person name="Grose J.H."/>
        </authorList>
    </citation>
    <scope>NUCLEOTIDE SEQUENCE [LARGE SCALE GENOMIC DNA]</scope>
    <source>
        <strain evidence="2 3">16</strain>
    </source>
</reference>
<dbReference type="Proteomes" id="UP000048984">
    <property type="component" value="Unassembled WGS sequence"/>
</dbReference>
<sequence>MKGVHAACLASPEVQTAASTVAALRAGLTPRRVGAASADRTETKADRREGRIAPEHAQERMST</sequence>
<reference evidence="2 3" key="2">
    <citation type="submission" date="2015-10" db="EMBL/GenBank/DDBJ databases">
        <title>Draft Genome Sequence of Prosthecomicrobium hirschii ATCC 27832.</title>
        <authorList>
            <person name="Daniel J."/>
            <person name="Givan S.A."/>
            <person name="Brun Y.V."/>
            <person name="Brown P.J."/>
        </authorList>
    </citation>
    <scope>NUCLEOTIDE SEQUENCE [LARGE SCALE GENOMIC DNA]</scope>
    <source>
        <strain evidence="2 3">16</strain>
    </source>
</reference>
<feature type="region of interest" description="Disordered" evidence="1">
    <location>
        <begin position="32"/>
        <end position="63"/>
    </location>
</feature>
<proteinExistence type="predicted"/>
<evidence type="ECO:0000313" key="2">
    <source>
        <dbReference type="EMBL" id="KPL55158.1"/>
    </source>
</evidence>
<feature type="compositionally biased region" description="Basic and acidic residues" evidence="1">
    <location>
        <begin position="39"/>
        <end position="63"/>
    </location>
</feature>
<accession>A0A0P6VVV9</accession>
<dbReference type="AlphaFoldDB" id="A0A0P6VVV9"/>
<protein>
    <submittedName>
        <fullName evidence="2">Uncharacterized protein</fullName>
    </submittedName>
</protein>
<comment type="caution">
    <text evidence="2">The sequence shown here is derived from an EMBL/GenBank/DDBJ whole genome shotgun (WGS) entry which is preliminary data.</text>
</comment>